<evidence type="ECO:0000313" key="2">
    <source>
        <dbReference type="Proteomes" id="UP001148629"/>
    </source>
</evidence>
<comment type="caution">
    <text evidence="1">The sequence shown here is derived from an EMBL/GenBank/DDBJ whole genome shotgun (WGS) entry which is preliminary data.</text>
</comment>
<keyword evidence="2" id="KW-1185">Reference proteome</keyword>
<proteinExistence type="predicted"/>
<evidence type="ECO:0000313" key="1">
    <source>
        <dbReference type="EMBL" id="KAJ3521924.1"/>
    </source>
</evidence>
<accession>A0ACC1RL75</accession>
<sequence>MRLINTKTLQIETFLGSKCPKYAILSHTWSDDEPTFAAASPEAIQAGATKGLRKVQEVCALSQRDGFGHVWVDTCCIDKTSSSELAKAINSMFKWYQQAEVCYVWLVDLKCDVETSTMESCKWFTRGWTLQELIAPRVVQFYDEKWNLRGTKSTLAEPLFKATNIDLAVLTDQIAFQTLPVARRMSWAARRETSRPEDIAYCLLGLFDVNMPMIYGEGKKAFTRLQEEIIKSHNDLSIFLWKSPPGVSFRGILAEAPSEFACASTIVKLAVSPSSRSEFIMTNKGVRIEMLFKRDGQRRSRIRIMNLGYTYEETPLSRFLGMPRAIGIWLREAEVYNTYVRAQPDKFAVASSSPRYRYYFDPNPYPCYLSKEVSAETVQKLQPSMQGIFPFDKSFRKVYS</sequence>
<dbReference type="EMBL" id="JANRMS010002559">
    <property type="protein sequence ID" value="KAJ3521924.1"/>
    <property type="molecule type" value="Genomic_DNA"/>
</dbReference>
<dbReference type="Proteomes" id="UP001148629">
    <property type="component" value="Unassembled WGS sequence"/>
</dbReference>
<name>A0ACC1RL75_9HYPO</name>
<organism evidence="1 2">
    <name type="scientific">Fusarium decemcellulare</name>
    <dbReference type="NCBI Taxonomy" id="57161"/>
    <lineage>
        <taxon>Eukaryota</taxon>
        <taxon>Fungi</taxon>
        <taxon>Dikarya</taxon>
        <taxon>Ascomycota</taxon>
        <taxon>Pezizomycotina</taxon>
        <taxon>Sordariomycetes</taxon>
        <taxon>Hypocreomycetidae</taxon>
        <taxon>Hypocreales</taxon>
        <taxon>Nectriaceae</taxon>
        <taxon>Fusarium</taxon>
        <taxon>Fusarium decemcellulare species complex</taxon>
    </lineage>
</organism>
<protein>
    <submittedName>
        <fullName evidence="1">Uncharacterized protein</fullName>
    </submittedName>
</protein>
<reference evidence="1" key="1">
    <citation type="submission" date="2022-08" db="EMBL/GenBank/DDBJ databases">
        <title>Genome Sequence of Fusarium decemcellulare.</title>
        <authorList>
            <person name="Buettner E."/>
        </authorList>
    </citation>
    <scope>NUCLEOTIDE SEQUENCE</scope>
    <source>
        <strain evidence="1">Babe19</strain>
    </source>
</reference>
<gene>
    <name evidence="1" type="ORF">NM208_g13081</name>
</gene>